<evidence type="ECO:0000313" key="2">
    <source>
        <dbReference type="EMBL" id="AAZ11594.1"/>
    </source>
</evidence>
<evidence type="ECO:0000313" key="3">
    <source>
        <dbReference type="Proteomes" id="UP000008524"/>
    </source>
</evidence>
<proteinExistence type="predicted"/>
<reference evidence="2" key="5">
    <citation type="submission" date="2005-04" db="EMBL/GenBank/DDBJ databases">
        <title>Sequencing, closure, and annotation of Trypanosoma brucei chromosomes 2 through 8.</title>
        <authorList>
            <person name="Ghedin E."/>
            <person name="Blandin G."/>
            <person name="Bartholomeu D."/>
            <person name="Caler E."/>
            <person name="Haas B."/>
            <person name="Hannick L."/>
            <person name="Shallom J."/>
            <person name="Hou L."/>
            <person name="Djikeng A."/>
            <person name="Feldblyum T."/>
            <person name="Hostetler J."/>
            <person name="Johnson J."/>
            <person name="Jones K."/>
            <person name="Koo H.L."/>
            <person name="Larkin C."/>
            <person name="Pai G."/>
            <person name="Peterson J."/>
            <person name="Khalak H.G."/>
            <person name="Salzberg S."/>
            <person name="Simpson A.J."/>
            <person name="Tallon L."/>
            <person name="Van Aken S."/>
            <person name="Wanless D."/>
            <person name="White O."/>
            <person name="Wortman J."/>
            <person name="Fraser C.M."/>
            <person name="El-Sayed N.M.A."/>
        </authorList>
    </citation>
    <scope>NUCLEOTIDE SEQUENCE</scope>
    <source>
        <strain evidence="2">927/4 GUTat10.1</strain>
    </source>
</reference>
<dbReference type="EMBL" id="CP000069">
    <property type="protein sequence ID" value="AAZ11594.1"/>
    <property type="molecule type" value="Genomic_DNA"/>
</dbReference>
<name>Q581D8_TRYB2</name>
<keyword evidence="3" id="KW-1185">Reference proteome</keyword>
<reference evidence="1" key="1">
    <citation type="submission" date="2001-06" db="EMBL/GenBank/DDBJ databases">
        <authorList>
            <person name="El-Sayed N.M."/>
            <person name="Khalak H."/>
            <person name="Adams M.D."/>
        </authorList>
    </citation>
    <scope>NUCLEOTIDE SEQUENCE</scope>
    <source>
        <strain evidence="1">GUTat10.1</strain>
    </source>
</reference>
<sequence>MIREHMVQYSAMVGKRKLFAEYNFIWVHIYHKRKICCHLVFHRKMRVGKLMKASSMEKTKTRKQLKNIISRMMYTADVRGNSLFQQHYLFLKVVRRRPLKLNT</sequence>
<dbReference type="PaxDb" id="5691-AAZ11594"/>
<dbReference type="Proteomes" id="UP000008524">
    <property type="component" value="Chromosome 6"/>
</dbReference>
<dbReference type="KEGG" id="tbr:Tb927.6.240"/>
<dbReference type="InParanoid" id="Q581D8"/>
<dbReference type="AlphaFoldDB" id="Q581D8"/>
<dbReference type="GeneID" id="3657660"/>
<dbReference type="EMBL" id="AC092199">
    <property type="protein sequence ID" value="AAX79605.1"/>
    <property type="molecule type" value="Genomic_DNA"/>
</dbReference>
<reference evidence="2" key="2">
    <citation type="journal article" date="2005" name="Science">
        <title>Comparative genomics of trypanosomatid parasitic protozoa.</title>
        <authorList>
            <person name="El-Sayed N.M."/>
            <person name="Myler P.J."/>
            <person name="Blandin G."/>
            <person name="Berriman M."/>
            <person name="Crabtree J."/>
            <person name="Aggarwal G."/>
            <person name="Caler E."/>
            <person name="Renauld H."/>
            <person name="Worthey E.A."/>
            <person name="Hertz-Fowler C."/>
            <person name="Ghedin E."/>
            <person name="Peacock C."/>
            <person name="Bartholomeu D.C."/>
            <person name="Haas B.J."/>
            <person name="Tran A.N."/>
            <person name="Wortman J.R."/>
            <person name="Alsmark U.C."/>
            <person name="Angiuoli S."/>
            <person name="Anupama A."/>
            <person name="Badger J."/>
            <person name="Bringaud F."/>
            <person name="Cadag E."/>
            <person name="Carlton J.M."/>
            <person name="Cerqueira G.C."/>
            <person name="Creasy T."/>
            <person name="Delcher A.L."/>
            <person name="Djikeng A."/>
            <person name="Embley T.M."/>
            <person name="Hauser C."/>
            <person name="Ivens A.C."/>
            <person name="Kummerfeld S.K."/>
            <person name="Pereira-Leal J.B."/>
            <person name="Nilsson D."/>
            <person name="Peterson J."/>
            <person name="Salzberg S.L."/>
            <person name="Shallom J."/>
            <person name="Silva J.C."/>
            <person name="Sundaram J."/>
            <person name="Westenberger S."/>
            <person name="White O."/>
            <person name="Melville S.E."/>
            <person name="Donelson J.E."/>
            <person name="Andersson B."/>
            <person name="Stuart K.D."/>
            <person name="Hall N."/>
        </authorList>
    </citation>
    <scope>NUCLEOTIDE SEQUENCE</scope>
    <source>
        <strain evidence="2">927/4 GUTat10.1</strain>
    </source>
</reference>
<evidence type="ECO:0000313" key="1">
    <source>
        <dbReference type="EMBL" id="AAX79605.1"/>
    </source>
</evidence>
<dbReference type="VEuPathDB" id="TriTrypDB:Tb927.6.240"/>
<accession>D6XHB5</accession>
<organism evidence="1 3">
    <name type="scientific">Trypanosoma brucei brucei (strain 927/4 GUTat10.1)</name>
    <dbReference type="NCBI Taxonomy" id="185431"/>
    <lineage>
        <taxon>Eukaryota</taxon>
        <taxon>Discoba</taxon>
        <taxon>Euglenozoa</taxon>
        <taxon>Kinetoplastea</taxon>
        <taxon>Metakinetoplastina</taxon>
        <taxon>Trypanosomatida</taxon>
        <taxon>Trypanosomatidae</taxon>
        <taxon>Trypanosoma</taxon>
    </lineage>
</organism>
<reference evidence="2 3" key="3">
    <citation type="journal article" date="2005" name="Science">
        <title>The genome of the African trypanosome Trypanosoma brucei.</title>
        <authorList>
            <person name="Berriman M."/>
            <person name="Ghedin E."/>
            <person name="Hertz-Fowler C."/>
            <person name="Blandin G."/>
            <person name="Renauld H."/>
            <person name="Bartholomeu D.C."/>
            <person name="Lennard N.J."/>
            <person name="Caler E."/>
            <person name="Hamlin N.E."/>
            <person name="Haas B."/>
            <person name="Bohme U."/>
            <person name="Hannick L."/>
            <person name="Aslett M.A."/>
            <person name="Shallom J."/>
            <person name="Marcello L."/>
            <person name="Hou L."/>
            <person name="Wickstead B."/>
            <person name="Alsmark U.C."/>
            <person name="Arrowsmith C."/>
            <person name="Atkin R.J."/>
            <person name="Barron A.J."/>
            <person name="Bringaud F."/>
            <person name="Brooks K."/>
            <person name="Carrington M."/>
            <person name="Cherevach I."/>
            <person name="Chillingworth T.J."/>
            <person name="Churcher C."/>
            <person name="Clark L.N."/>
            <person name="Corton C.H."/>
            <person name="Cronin A."/>
            <person name="Davies R.M."/>
            <person name="Doggett J."/>
            <person name="Djikeng A."/>
            <person name="Feldblyum T."/>
            <person name="Field M.C."/>
            <person name="Fraser A."/>
            <person name="Goodhead I."/>
            <person name="Hance Z."/>
            <person name="Harper D."/>
            <person name="Harris B.R."/>
            <person name="Hauser H."/>
            <person name="Hostetler J."/>
            <person name="Ivens A."/>
            <person name="Jagels K."/>
            <person name="Johnson D."/>
            <person name="Johnson J."/>
            <person name="Jones K."/>
            <person name="Kerhornou A.X."/>
            <person name="Koo H."/>
            <person name="Larke N."/>
            <person name="Landfear S."/>
            <person name="Larkin C."/>
            <person name="Leech V."/>
            <person name="Line A."/>
            <person name="Lord A."/>
            <person name="Macleod A."/>
            <person name="Mooney P.J."/>
            <person name="Moule S."/>
            <person name="Martin D.M."/>
            <person name="Morgan G.W."/>
            <person name="Mungall K."/>
            <person name="Norbertczak H."/>
            <person name="Ormond D."/>
            <person name="Pai G."/>
            <person name="Peacock C.S."/>
            <person name="Peterson J."/>
            <person name="Quail M.A."/>
            <person name="Rabbinowitsch E."/>
            <person name="Rajandream M.A."/>
            <person name="Reitter C."/>
            <person name="Salzberg S.L."/>
            <person name="Sanders M."/>
            <person name="Schobel S."/>
            <person name="Sharp S."/>
            <person name="Simmonds M."/>
            <person name="Simpson A.J."/>
            <person name="Tallon L."/>
            <person name="Turner C.M."/>
            <person name="Tait A."/>
            <person name="Tivey A.R."/>
            <person name="Van Aken S."/>
            <person name="Walker D."/>
            <person name="Wanless D."/>
            <person name="Wang S."/>
            <person name="White B."/>
            <person name="White O."/>
            <person name="Whitehead S."/>
            <person name="Woodward J."/>
            <person name="Wortman J."/>
            <person name="Adams M.D."/>
            <person name="Embley T.M."/>
            <person name="Gull K."/>
            <person name="Ullu E."/>
            <person name="Barry J.D."/>
            <person name="Fairlamb A.H."/>
            <person name="Opperdoes F."/>
            <person name="Barrell B.G."/>
            <person name="Donelson J.E."/>
            <person name="Hall N."/>
            <person name="Fraser C.M."/>
            <person name="Melville S.E."/>
            <person name="El-Sayed N.M."/>
        </authorList>
    </citation>
    <scope>NUCLEOTIDE SEQUENCE [LARGE SCALE GENOMIC DNA]</scope>
    <source>
        <strain evidence="2 3">927/4 GUTat10.1</strain>
    </source>
</reference>
<gene>
    <name evidence="2" type="primary">Tb06.28F21.755</name>
    <name evidence="1" type="ORF">Tb927.6.240</name>
</gene>
<reference evidence="1" key="4">
    <citation type="submission" date="2005-04" db="EMBL/GenBank/DDBJ databases">
        <title>.</title>
        <authorList>
            <person name="Ghedin E."/>
            <person name="Blandin G."/>
            <person name="Bartholomeu D."/>
            <person name="Caler E."/>
            <person name="Haas B."/>
            <person name="Hannick L."/>
            <person name="Shallom J."/>
            <person name="Hou L."/>
            <person name="Djikeng A."/>
            <person name="Feldblyum T."/>
            <person name="Hostetler J."/>
            <person name="Johnson J."/>
            <person name="Jones K."/>
            <person name="Koo H.L."/>
            <person name="Larkin C."/>
            <person name="Pai G."/>
            <person name="Peterson J."/>
            <person name="Khalak H.G."/>
            <person name="Salzberg S."/>
            <person name="Simpson A.J."/>
            <person name="Tallon L."/>
            <person name="Van Aken S."/>
            <person name="Wanless D."/>
            <person name="White O."/>
            <person name="Wortman J."/>
            <person name="Fraser C.M."/>
            <person name="El-Sayed N.M.A."/>
        </authorList>
    </citation>
    <scope>NUCLEOTIDE SEQUENCE</scope>
    <source>
        <strain evidence="1">GUTat10.1</strain>
    </source>
</reference>
<protein>
    <submittedName>
        <fullName evidence="1">Uncharacterized protein</fullName>
    </submittedName>
</protein>
<dbReference type="RefSeq" id="XP_845153.1">
    <property type="nucleotide sequence ID" value="XM_840060.1"/>
</dbReference>
<accession>Q581D8</accession>